<evidence type="ECO:0000256" key="3">
    <source>
        <dbReference type="ARBA" id="ARBA00022989"/>
    </source>
</evidence>
<evidence type="ECO:0000256" key="4">
    <source>
        <dbReference type="ARBA" id="ARBA00023136"/>
    </source>
</evidence>
<dbReference type="Pfam" id="PF14237">
    <property type="entry name" value="GYF_2"/>
    <property type="match status" value="1"/>
</dbReference>
<proteinExistence type="predicted"/>
<dbReference type="InterPro" id="IPR025640">
    <property type="entry name" value="GYF_2"/>
</dbReference>
<evidence type="ECO:0000256" key="2">
    <source>
        <dbReference type="ARBA" id="ARBA00022692"/>
    </source>
</evidence>
<evidence type="ECO:0000256" key="5">
    <source>
        <dbReference type="SAM" id="Phobius"/>
    </source>
</evidence>
<protein>
    <recommendedName>
        <fullName evidence="6">GYF domain-containing protein</fullName>
    </recommendedName>
</protein>
<accession>A0A381ZK14</accession>
<dbReference type="PANTHER" id="PTHR14948">
    <property type="entry name" value="NG5"/>
    <property type="match status" value="1"/>
</dbReference>
<organism evidence="7">
    <name type="scientific">marine metagenome</name>
    <dbReference type="NCBI Taxonomy" id="408172"/>
    <lineage>
        <taxon>unclassified sequences</taxon>
        <taxon>metagenomes</taxon>
        <taxon>ecological metagenomes</taxon>
    </lineage>
</organism>
<dbReference type="PANTHER" id="PTHR14948:SF25">
    <property type="entry name" value="DUF4190 DOMAIN-CONTAINING PROTEIN"/>
    <property type="match status" value="1"/>
</dbReference>
<reference evidence="7" key="1">
    <citation type="submission" date="2018-05" db="EMBL/GenBank/DDBJ databases">
        <authorList>
            <person name="Lanie J.A."/>
            <person name="Ng W.-L."/>
            <person name="Kazmierczak K.M."/>
            <person name="Andrzejewski T.M."/>
            <person name="Davidsen T.M."/>
            <person name="Wayne K.J."/>
            <person name="Tettelin H."/>
            <person name="Glass J.I."/>
            <person name="Rusch D."/>
            <person name="Podicherti R."/>
            <person name="Tsui H.-C.T."/>
            <person name="Winkler M.E."/>
        </authorList>
    </citation>
    <scope>NUCLEOTIDE SEQUENCE</scope>
</reference>
<evidence type="ECO:0000259" key="6">
    <source>
        <dbReference type="Pfam" id="PF14237"/>
    </source>
</evidence>
<keyword evidence="2 5" id="KW-0812">Transmembrane</keyword>
<keyword evidence="3 5" id="KW-1133">Transmembrane helix</keyword>
<dbReference type="InterPro" id="IPR051423">
    <property type="entry name" value="CD225/Dispanin"/>
</dbReference>
<gene>
    <name evidence="7" type="ORF">METZ01_LOCUS142470</name>
</gene>
<dbReference type="AlphaFoldDB" id="A0A381ZK14"/>
<evidence type="ECO:0000313" key="7">
    <source>
        <dbReference type="EMBL" id="SVA89616.1"/>
    </source>
</evidence>
<feature type="transmembrane region" description="Helical" evidence="5">
    <location>
        <begin position="73"/>
        <end position="97"/>
    </location>
</feature>
<dbReference type="GO" id="GO:0016020">
    <property type="term" value="C:membrane"/>
    <property type="evidence" value="ECO:0007669"/>
    <property type="project" value="UniProtKB-SubCell"/>
</dbReference>
<dbReference type="EMBL" id="UINC01021638">
    <property type="protein sequence ID" value="SVA89616.1"/>
    <property type="molecule type" value="Genomic_DNA"/>
</dbReference>
<feature type="transmembrane region" description="Helical" evidence="5">
    <location>
        <begin position="118"/>
        <end position="137"/>
    </location>
</feature>
<sequence length="155" mass="16981">MPYKIIGSDSREYGPVDIDEIREWIDEGRADANTLVCEVDGSQWIKLRDLPDVAGALPRTAAARPRGTLQINYLVPAILCTLFCCLPFGIAGILFAVQANSKVQQGDIDGAAAAASKAKLMCLLSFVLGLISLIWFFSSGEFNRILQEMQETMPR</sequence>
<feature type="domain" description="GYF" evidence="6">
    <location>
        <begin position="9"/>
        <end position="52"/>
    </location>
</feature>
<keyword evidence="4 5" id="KW-0472">Membrane</keyword>
<comment type="subcellular location">
    <subcellularLocation>
        <location evidence="1">Membrane</location>
    </subcellularLocation>
</comment>
<dbReference type="InterPro" id="IPR007593">
    <property type="entry name" value="CD225/Dispanin_fam"/>
</dbReference>
<dbReference type="Pfam" id="PF04505">
    <property type="entry name" value="CD225"/>
    <property type="match status" value="1"/>
</dbReference>
<name>A0A381ZK14_9ZZZZ</name>
<evidence type="ECO:0000256" key="1">
    <source>
        <dbReference type="ARBA" id="ARBA00004370"/>
    </source>
</evidence>